<evidence type="ECO:0000256" key="2">
    <source>
        <dbReference type="ARBA" id="ARBA00022737"/>
    </source>
</evidence>
<name>A0ABU6W4Z7_9FABA</name>
<dbReference type="Pfam" id="PF20160">
    <property type="entry name" value="C-JID"/>
    <property type="match status" value="1"/>
</dbReference>
<comment type="caution">
    <text evidence="4">The sequence shown here is derived from an EMBL/GenBank/DDBJ whole genome shotgun (WGS) entry which is preliminary data.</text>
</comment>
<sequence>MPEENGNLLGDSNDIQNRFNLNVCYPGSKVPEWFRCRTTKGASIKVEIDKPYSQLLGFCVSCAVSQVFCPYYRVHCEYDLGDGEKYLLGIYYLSNLGELWNMDHVCLWFCPFYNCRIIRAIERCLGSDDDHGTTTWNKTISFTFIAEGTTSRQEDFFIKGCGVLPIYASDVLHLIPELESAFNLNPSHNSMVWNGLQDLDLHALKSNMVHKIEENGISTTPFSRQSEIVMQEKREFGPIRLCHMREAYRRVKRVGEVFKRQMSRLLQYWVCSSDL</sequence>
<evidence type="ECO:0000256" key="1">
    <source>
        <dbReference type="ARBA" id="ARBA00022614"/>
    </source>
</evidence>
<protein>
    <recommendedName>
        <fullName evidence="3">C-JID domain-containing protein</fullName>
    </recommendedName>
</protein>
<dbReference type="Proteomes" id="UP001341840">
    <property type="component" value="Unassembled WGS sequence"/>
</dbReference>
<feature type="domain" description="C-JID" evidence="3">
    <location>
        <begin position="26"/>
        <end position="170"/>
    </location>
</feature>
<dbReference type="EMBL" id="JASCZI010181283">
    <property type="protein sequence ID" value="MED6180975.1"/>
    <property type="molecule type" value="Genomic_DNA"/>
</dbReference>
<reference evidence="4 5" key="1">
    <citation type="journal article" date="2023" name="Plants (Basel)">
        <title>Bridging the Gap: Combining Genomics and Transcriptomics Approaches to Understand Stylosanthes scabra, an Orphan Legume from the Brazilian Caatinga.</title>
        <authorList>
            <person name="Ferreira-Neto J.R.C."/>
            <person name="da Silva M.D."/>
            <person name="Binneck E."/>
            <person name="de Melo N.F."/>
            <person name="da Silva R.H."/>
            <person name="de Melo A.L.T.M."/>
            <person name="Pandolfi V."/>
            <person name="Bustamante F.O."/>
            <person name="Brasileiro-Vidal A.C."/>
            <person name="Benko-Iseppon A.M."/>
        </authorList>
    </citation>
    <scope>NUCLEOTIDE SEQUENCE [LARGE SCALE GENOMIC DNA]</scope>
    <source>
        <tissue evidence="4">Leaves</tissue>
    </source>
</reference>
<evidence type="ECO:0000259" key="3">
    <source>
        <dbReference type="Pfam" id="PF20160"/>
    </source>
</evidence>
<gene>
    <name evidence="4" type="ORF">PIB30_014954</name>
</gene>
<evidence type="ECO:0000313" key="5">
    <source>
        <dbReference type="Proteomes" id="UP001341840"/>
    </source>
</evidence>
<keyword evidence="2" id="KW-0677">Repeat</keyword>
<evidence type="ECO:0000313" key="4">
    <source>
        <dbReference type="EMBL" id="MED6180975.1"/>
    </source>
</evidence>
<keyword evidence="5" id="KW-1185">Reference proteome</keyword>
<organism evidence="4 5">
    <name type="scientific">Stylosanthes scabra</name>
    <dbReference type="NCBI Taxonomy" id="79078"/>
    <lineage>
        <taxon>Eukaryota</taxon>
        <taxon>Viridiplantae</taxon>
        <taxon>Streptophyta</taxon>
        <taxon>Embryophyta</taxon>
        <taxon>Tracheophyta</taxon>
        <taxon>Spermatophyta</taxon>
        <taxon>Magnoliopsida</taxon>
        <taxon>eudicotyledons</taxon>
        <taxon>Gunneridae</taxon>
        <taxon>Pentapetalae</taxon>
        <taxon>rosids</taxon>
        <taxon>fabids</taxon>
        <taxon>Fabales</taxon>
        <taxon>Fabaceae</taxon>
        <taxon>Papilionoideae</taxon>
        <taxon>50 kb inversion clade</taxon>
        <taxon>dalbergioids sensu lato</taxon>
        <taxon>Dalbergieae</taxon>
        <taxon>Pterocarpus clade</taxon>
        <taxon>Stylosanthes</taxon>
    </lineage>
</organism>
<proteinExistence type="predicted"/>
<keyword evidence="1" id="KW-0433">Leucine-rich repeat</keyword>
<dbReference type="InterPro" id="IPR045344">
    <property type="entry name" value="C-JID"/>
</dbReference>
<accession>A0ABU6W4Z7</accession>